<dbReference type="AlphaFoldDB" id="A0A8B8G9F3"/>
<name>A0A8B8G9F3_9HEMI</name>
<evidence type="ECO:0000313" key="3">
    <source>
        <dbReference type="RefSeq" id="XP_025419508.1"/>
    </source>
</evidence>
<dbReference type="OrthoDB" id="6610689at2759"/>
<gene>
    <name evidence="3" type="primary">LOC112689851</name>
</gene>
<dbReference type="GO" id="GO:0046983">
    <property type="term" value="F:protein dimerization activity"/>
    <property type="evidence" value="ECO:0007669"/>
    <property type="project" value="InterPro"/>
</dbReference>
<keyword evidence="2" id="KW-1185">Reference proteome</keyword>
<evidence type="ECO:0000313" key="2">
    <source>
        <dbReference type="Proteomes" id="UP000694846"/>
    </source>
</evidence>
<dbReference type="Proteomes" id="UP000694846">
    <property type="component" value="Unplaced"/>
</dbReference>
<proteinExistence type="predicted"/>
<sequence length="137" mass="15929">MSKYFDPTKDIRKNCNWVINPFVQSDQNILSFTNEEKLIELSADVGLHEIFRSNKNIGQFWIKVQNEYPSLAEEALKLLIPFSTTYLCENGFSTLTTIKNKTRNRLEISSAMRIILTKSIKPRIDEIISHQQQQPSH</sequence>
<dbReference type="InterPro" id="IPR012337">
    <property type="entry name" value="RNaseH-like_sf"/>
</dbReference>
<dbReference type="InterPro" id="IPR008906">
    <property type="entry name" value="HATC_C_dom"/>
</dbReference>
<protein>
    <submittedName>
        <fullName evidence="3">SCAN domain-containing protein 3-like</fullName>
    </submittedName>
</protein>
<dbReference type="SUPFAM" id="SSF53098">
    <property type="entry name" value="Ribonuclease H-like"/>
    <property type="match status" value="1"/>
</dbReference>
<organism evidence="2 3">
    <name type="scientific">Sipha flava</name>
    <name type="common">yellow sugarcane aphid</name>
    <dbReference type="NCBI Taxonomy" id="143950"/>
    <lineage>
        <taxon>Eukaryota</taxon>
        <taxon>Metazoa</taxon>
        <taxon>Ecdysozoa</taxon>
        <taxon>Arthropoda</taxon>
        <taxon>Hexapoda</taxon>
        <taxon>Insecta</taxon>
        <taxon>Pterygota</taxon>
        <taxon>Neoptera</taxon>
        <taxon>Paraneoptera</taxon>
        <taxon>Hemiptera</taxon>
        <taxon>Sternorrhyncha</taxon>
        <taxon>Aphidomorpha</taxon>
        <taxon>Aphidoidea</taxon>
        <taxon>Aphididae</taxon>
        <taxon>Sipha</taxon>
    </lineage>
</organism>
<accession>A0A8B8G9F3</accession>
<feature type="domain" description="HAT C-terminal dimerisation" evidence="1">
    <location>
        <begin position="50"/>
        <end position="118"/>
    </location>
</feature>
<evidence type="ECO:0000259" key="1">
    <source>
        <dbReference type="Pfam" id="PF05699"/>
    </source>
</evidence>
<dbReference type="PANTHER" id="PTHR45913:SF19">
    <property type="entry name" value="LOW QUALITY PROTEIN: ZINC FINGER BED DOMAIN-CONTAINING PROTEIN 5-LIKE"/>
    <property type="match status" value="1"/>
</dbReference>
<dbReference type="RefSeq" id="XP_025419508.1">
    <property type="nucleotide sequence ID" value="XM_025563723.1"/>
</dbReference>
<dbReference type="GeneID" id="112689851"/>
<reference evidence="3" key="1">
    <citation type="submission" date="2025-08" db="UniProtKB">
        <authorList>
            <consortium name="RefSeq"/>
        </authorList>
    </citation>
    <scope>IDENTIFICATION</scope>
    <source>
        <tissue evidence="3">Whole body</tissue>
    </source>
</reference>
<dbReference type="Pfam" id="PF05699">
    <property type="entry name" value="Dimer_Tnp_hAT"/>
    <property type="match status" value="1"/>
</dbReference>
<dbReference type="PANTHER" id="PTHR45913">
    <property type="entry name" value="EPM2A-INTERACTING PROTEIN 1"/>
    <property type="match status" value="1"/>
</dbReference>